<accession>A0A8S5M1M0</accession>
<sequence>MEQLNMFGCPSAYRSNRITRQTRRESYEKTDGRNIKKLILDQLAYGDMTAREVAAVLYRHGLVPTSERQQVQPRMNDLQNDGLIEVVGKRLDSVTKRRVAVYRLIKD</sequence>
<reference evidence="1" key="1">
    <citation type="journal article" date="2021" name="Proc. Natl. Acad. Sci. U.S.A.">
        <title>A Catalog of Tens of Thousands of Viruses from Human Metagenomes Reveals Hidden Associations with Chronic Diseases.</title>
        <authorList>
            <person name="Tisza M.J."/>
            <person name="Buck C.B."/>
        </authorList>
    </citation>
    <scope>NUCLEOTIDE SEQUENCE</scope>
    <source>
        <strain evidence="1">CtX926</strain>
    </source>
</reference>
<name>A0A8S5M1M0_9CAUD</name>
<protein>
    <submittedName>
        <fullName evidence="1">Dissimilatory sulfite reductase D</fullName>
    </submittedName>
</protein>
<dbReference type="EMBL" id="BK014793">
    <property type="protein sequence ID" value="DAD75963.1"/>
    <property type="molecule type" value="Genomic_DNA"/>
</dbReference>
<proteinExistence type="predicted"/>
<organism evidence="1">
    <name type="scientific">Siphoviridae sp. ctX926</name>
    <dbReference type="NCBI Taxonomy" id="2826366"/>
    <lineage>
        <taxon>Viruses</taxon>
        <taxon>Duplodnaviria</taxon>
        <taxon>Heunggongvirae</taxon>
        <taxon>Uroviricota</taxon>
        <taxon>Caudoviricetes</taxon>
    </lineage>
</organism>
<evidence type="ECO:0000313" key="1">
    <source>
        <dbReference type="EMBL" id="DAD75963.1"/>
    </source>
</evidence>